<dbReference type="Pfam" id="PF01042">
    <property type="entry name" value="Ribonuc_L-PSP"/>
    <property type="match status" value="1"/>
</dbReference>
<dbReference type="InterPro" id="IPR006175">
    <property type="entry name" value="YjgF/YER057c/UK114"/>
</dbReference>
<accession>A0AB39BDJ7</accession>
<protein>
    <submittedName>
        <fullName evidence="1">RidA family protein</fullName>
        <ecNumber evidence="1">3.5.-.-</ecNumber>
    </submittedName>
</protein>
<reference evidence="1" key="1">
    <citation type="submission" date="2024-05" db="EMBL/GenBank/DDBJ databases">
        <title>Herbiconiux sp. A18JL235.</title>
        <authorList>
            <person name="Zhang G."/>
        </authorList>
    </citation>
    <scope>NUCLEOTIDE SEQUENCE</scope>
    <source>
        <strain evidence="1">A18JL235</strain>
    </source>
</reference>
<evidence type="ECO:0000313" key="1">
    <source>
        <dbReference type="EMBL" id="XDI04455.1"/>
    </source>
</evidence>
<gene>
    <name evidence="1" type="ORF">ABFY20_14100</name>
</gene>
<dbReference type="EMBL" id="CP162511">
    <property type="protein sequence ID" value="XDI04455.1"/>
    <property type="molecule type" value="Genomic_DNA"/>
</dbReference>
<organism evidence="1">
    <name type="scientific">Herbiconiux sp. A18JL235</name>
    <dbReference type="NCBI Taxonomy" id="3152363"/>
    <lineage>
        <taxon>Bacteria</taxon>
        <taxon>Bacillati</taxon>
        <taxon>Actinomycetota</taxon>
        <taxon>Actinomycetes</taxon>
        <taxon>Micrococcales</taxon>
        <taxon>Microbacteriaceae</taxon>
        <taxon>Herbiconiux</taxon>
    </lineage>
</organism>
<dbReference type="SUPFAM" id="SSF55298">
    <property type="entry name" value="YjgF-like"/>
    <property type="match status" value="1"/>
</dbReference>
<dbReference type="RefSeq" id="WP_368496855.1">
    <property type="nucleotide sequence ID" value="NZ_CP162511.1"/>
</dbReference>
<proteinExistence type="predicted"/>
<name>A0AB39BDJ7_9MICO</name>
<dbReference type="InterPro" id="IPR035959">
    <property type="entry name" value="RutC-like_sf"/>
</dbReference>
<dbReference type="EC" id="3.5.-.-" evidence="1"/>
<dbReference type="PANTHER" id="PTHR43857:SF1">
    <property type="entry name" value="YJGH FAMILY PROTEIN"/>
    <property type="match status" value="1"/>
</dbReference>
<dbReference type="GO" id="GO:0016787">
    <property type="term" value="F:hydrolase activity"/>
    <property type="evidence" value="ECO:0007669"/>
    <property type="project" value="UniProtKB-KW"/>
</dbReference>
<dbReference type="AlphaFoldDB" id="A0AB39BDJ7"/>
<dbReference type="PANTHER" id="PTHR43857">
    <property type="entry name" value="BLR7761 PROTEIN"/>
    <property type="match status" value="1"/>
</dbReference>
<keyword evidence="1" id="KW-0378">Hydrolase</keyword>
<dbReference type="Gene3D" id="3.30.1330.40">
    <property type="entry name" value="RutC-like"/>
    <property type="match status" value="1"/>
</dbReference>
<sequence>MTTPTRWNPDTVAPPIGKYSHLTSVPEGKQLVFIAGQVGNDTDGVIAESAEEQTVLALRNIERLLASMGATPADLVRLLTFVSGTESIPGFVAGRDRVFAEWFPEGDYPGHSLAVVAALIKPEIHIELEGWAAVDARP</sequence>
<dbReference type="CDD" id="cd00448">
    <property type="entry name" value="YjgF_YER057c_UK114_family"/>
    <property type="match status" value="1"/>
</dbReference>